<dbReference type="Pfam" id="PF13181">
    <property type="entry name" value="TPR_8"/>
    <property type="match status" value="2"/>
</dbReference>
<evidence type="ECO:0000313" key="2">
    <source>
        <dbReference type="EMBL" id="KAK2163359.1"/>
    </source>
</evidence>
<dbReference type="Proteomes" id="UP001208570">
    <property type="component" value="Unassembled WGS sequence"/>
</dbReference>
<dbReference type="InterPro" id="IPR038906">
    <property type="entry name" value="TTC36"/>
</dbReference>
<evidence type="ECO:0000313" key="3">
    <source>
        <dbReference type="Proteomes" id="UP001208570"/>
    </source>
</evidence>
<protein>
    <recommendedName>
        <fullName evidence="4">Tetratricopeptide repeat protein 36</fullName>
    </recommendedName>
</protein>
<dbReference type="Gene3D" id="1.25.40.10">
    <property type="entry name" value="Tetratricopeptide repeat domain"/>
    <property type="match status" value="1"/>
</dbReference>
<keyword evidence="3" id="KW-1185">Reference proteome</keyword>
<dbReference type="InterPro" id="IPR019734">
    <property type="entry name" value="TPR_rpt"/>
</dbReference>
<comment type="similarity">
    <text evidence="1">Belongs to the TTC36 family.</text>
</comment>
<gene>
    <name evidence="2" type="ORF">LSH36_81g06053</name>
</gene>
<dbReference type="InterPro" id="IPR011990">
    <property type="entry name" value="TPR-like_helical_dom_sf"/>
</dbReference>
<dbReference type="PANTHER" id="PTHR21405:SF0">
    <property type="entry name" value="TETRATRICOPEPTIDE REPEAT PROTEIN 36"/>
    <property type="match status" value="1"/>
</dbReference>
<organism evidence="2 3">
    <name type="scientific">Paralvinella palmiformis</name>
    <dbReference type="NCBI Taxonomy" id="53620"/>
    <lineage>
        <taxon>Eukaryota</taxon>
        <taxon>Metazoa</taxon>
        <taxon>Spiralia</taxon>
        <taxon>Lophotrochozoa</taxon>
        <taxon>Annelida</taxon>
        <taxon>Polychaeta</taxon>
        <taxon>Sedentaria</taxon>
        <taxon>Canalipalpata</taxon>
        <taxon>Terebellida</taxon>
        <taxon>Terebelliformia</taxon>
        <taxon>Alvinellidae</taxon>
        <taxon>Paralvinella</taxon>
    </lineage>
</organism>
<dbReference type="SMART" id="SM00028">
    <property type="entry name" value="TPR"/>
    <property type="match status" value="3"/>
</dbReference>
<comment type="caution">
    <text evidence="2">The sequence shown here is derived from an EMBL/GenBank/DDBJ whole genome shotgun (WGS) entry which is preliminary data.</text>
</comment>
<dbReference type="SUPFAM" id="SSF48452">
    <property type="entry name" value="TPR-like"/>
    <property type="match status" value="1"/>
</dbReference>
<evidence type="ECO:0008006" key="4">
    <source>
        <dbReference type="Google" id="ProtNLM"/>
    </source>
</evidence>
<dbReference type="AlphaFoldDB" id="A0AAD9NDN0"/>
<dbReference type="GO" id="GO:0006570">
    <property type="term" value="P:tyrosine metabolic process"/>
    <property type="evidence" value="ECO:0007669"/>
    <property type="project" value="TreeGrafter"/>
</dbReference>
<dbReference type="PANTHER" id="PTHR21405">
    <property type="entry name" value="CDNA SEQUENCE BC021608"/>
    <property type="match status" value="1"/>
</dbReference>
<proteinExistence type="inferred from homology"/>
<accession>A0AAD9NDN0</accession>
<sequence>MEKSEVKCSEHNLSVHDKTILDRIFNPNLPVSDLEEEQLEDIEEPETESILKAKQFEVEGVKAAEAGDIMLALDYFNKAIEQESGRPSGYNNRAQAFRLLKNNSAAKDDLEKAVELSNGRGKAACQAYTQLGLIHRLLENDEAAKADFQKAANLGGVFAKQMLISLNPYAALCNQMMAEMISKVKKGEMV</sequence>
<reference evidence="2" key="1">
    <citation type="journal article" date="2023" name="Mol. Biol. Evol.">
        <title>Third-Generation Sequencing Reveals the Adaptive Role of the Epigenome in Three Deep-Sea Polychaetes.</title>
        <authorList>
            <person name="Perez M."/>
            <person name="Aroh O."/>
            <person name="Sun Y."/>
            <person name="Lan Y."/>
            <person name="Juniper S.K."/>
            <person name="Young C.R."/>
            <person name="Angers B."/>
            <person name="Qian P.Y."/>
        </authorList>
    </citation>
    <scope>NUCLEOTIDE SEQUENCE</scope>
    <source>
        <strain evidence="2">P08H-3</strain>
    </source>
</reference>
<evidence type="ECO:0000256" key="1">
    <source>
        <dbReference type="ARBA" id="ARBA00006995"/>
    </source>
</evidence>
<name>A0AAD9NDN0_9ANNE</name>
<dbReference type="EMBL" id="JAODUP010000081">
    <property type="protein sequence ID" value="KAK2163359.1"/>
    <property type="molecule type" value="Genomic_DNA"/>
</dbReference>